<geneLocation type="plasmid" evidence="8 9">
    <name>pDAETH-2</name>
</geneLocation>
<proteinExistence type="inferred from homology"/>
<dbReference type="InterPro" id="IPR013766">
    <property type="entry name" value="Thioredoxin_domain"/>
</dbReference>
<evidence type="ECO:0000256" key="6">
    <source>
        <dbReference type="NCBIfam" id="TIGR01068"/>
    </source>
</evidence>
<dbReference type="PRINTS" id="PR00421">
    <property type="entry name" value="THIOREDOXIN"/>
</dbReference>
<dbReference type="InterPro" id="IPR005746">
    <property type="entry name" value="Thioredoxin"/>
</dbReference>
<evidence type="ECO:0000256" key="5">
    <source>
        <dbReference type="ARBA" id="ARBA00023284"/>
    </source>
</evidence>
<keyword evidence="9" id="KW-1185">Reference proteome</keyword>
<name>A0ABN6RPI8_9DEIO</name>
<dbReference type="PROSITE" id="PS00194">
    <property type="entry name" value="THIOREDOXIN_1"/>
    <property type="match status" value="1"/>
</dbReference>
<accession>A0ABN6RPI8</accession>
<dbReference type="PROSITE" id="PS51352">
    <property type="entry name" value="THIOREDOXIN_2"/>
    <property type="match status" value="1"/>
</dbReference>
<evidence type="ECO:0000259" key="7">
    <source>
        <dbReference type="PROSITE" id="PS51352"/>
    </source>
</evidence>
<evidence type="ECO:0000256" key="4">
    <source>
        <dbReference type="ARBA" id="ARBA00023157"/>
    </source>
</evidence>
<keyword evidence="8" id="KW-0614">Plasmid</keyword>
<dbReference type="Gene3D" id="3.40.30.10">
    <property type="entry name" value="Glutaredoxin"/>
    <property type="match status" value="1"/>
</dbReference>
<dbReference type="Gene3D" id="2.30.30.380">
    <property type="entry name" value="Zn-finger domain of Sec23/24"/>
    <property type="match status" value="1"/>
</dbReference>
<sequence length="140" mass="15041">MSDVAVCPNCGAKNRLGTPPPGQVPVCGRCAGPLPWLLSATDATFDTEVRASVPVLVDFWAAWCGPCRVVAPVLEELAREHAGRLKVVKLDVDHNPAVSGRYEVRSIPTLMLFREGRPAETWVGALPRGTLNARLAPYLG</sequence>
<evidence type="ECO:0000256" key="2">
    <source>
        <dbReference type="ARBA" id="ARBA00022448"/>
    </source>
</evidence>
<dbReference type="PANTHER" id="PTHR45663">
    <property type="entry name" value="GEO12009P1"/>
    <property type="match status" value="1"/>
</dbReference>
<reference evidence="8" key="1">
    <citation type="submission" date="2022-07" db="EMBL/GenBank/DDBJ databases">
        <title>Complete Genome Sequence of the Radioresistant Bacterium Deinococcus aetherius ST0316, Isolated from the Air Dust collected in Lower Stratosphere above Japan.</title>
        <authorList>
            <person name="Satoh K."/>
            <person name="Hagiwara K."/>
            <person name="Katsumata K."/>
            <person name="Kubo A."/>
            <person name="Yokobori S."/>
            <person name="Yamagishi A."/>
            <person name="Oono Y."/>
            <person name="Narumi I."/>
        </authorList>
    </citation>
    <scope>NUCLEOTIDE SEQUENCE</scope>
    <source>
        <strain evidence="8">ST0316</strain>
        <plasmid evidence="8">pDAETH-2</plasmid>
    </source>
</reference>
<dbReference type="RefSeq" id="WP_264778177.1">
    <property type="nucleotide sequence ID" value="NZ_AP026562.1"/>
</dbReference>
<evidence type="ECO:0000313" key="8">
    <source>
        <dbReference type="EMBL" id="BDP44331.1"/>
    </source>
</evidence>
<dbReference type="InterPro" id="IPR017937">
    <property type="entry name" value="Thioredoxin_CS"/>
</dbReference>
<keyword evidence="3" id="KW-0249">Electron transport</keyword>
<dbReference type="EMBL" id="AP026562">
    <property type="protein sequence ID" value="BDP44331.1"/>
    <property type="molecule type" value="Genomic_DNA"/>
</dbReference>
<comment type="similarity">
    <text evidence="1">Belongs to the thioredoxin family.</text>
</comment>
<gene>
    <name evidence="8" type="ORF">DAETH_43000</name>
</gene>
<keyword evidence="4" id="KW-1015">Disulfide bond</keyword>
<protein>
    <recommendedName>
        <fullName evidence="6">Thioredoxin</fullName>
    </recommendedName>
</protein>
<evidence type="ECO:0000313" key="9">
    <source>
        <dbReference type="Proteomes" id="UP001064971"/>
    </source>
</evidence>
<keyword evidence="5" id="KW-0676">Redox-active center</keyword>
<dbReference type="SUPFAM" id="SSF52833">
    <property type="entry name" value="Thioredoxin-like"/>
    <property type="match status" value="1"/>
</dbReference>
<dbReference type="Proteomes" id="UP001064971">
    <property type="component" value="Plasmid pDAETH-2"/>
</dbReference>
<organism evidence="8 9">
    <name type="scientific">Deinococcus aetherius</name>
    <dbReference type="NCBI Taxonomy" id="200252"/>
    <lineage>
        <taxon>Bacteria</taxon>
        <taxon>Thermotogati</taxon>
        <taxon>Deinococcota</taxon>
        <taxon>Deinococci</taxon>
        <taxon>Deinococcales</taxon>
        <taxon>Deinococcaceae</taxon>
        <taxon>Deinococcus</taxon>
    </lineage>
</organism>
<feature type="domain" description="Thioredoxin" evidence="7">
    <location>
        <begin position="14"/>
        <end position="140"/>
    </location>
</feature>
<evidence type="ECO:0000256" key="3">
    <source>
        <dbReference type="ARBA" id="ARBA00022982"/>
    </source>
</evidence>
<dbReference type="Pfam" id="PF00085">
    <property type="entry name" value="Thioredoxin"/>
    <property type="match status" value="1"/>
</dbReference>
<dbReference type="InterPro" id="IPR036249">
    <property type="entry name" value="Thioredoxin-like_sf"/>
</dbReference>
<dbReference type="NCBIfam" id="TIGR01068">
    <property type="entry name" value="thioredoxin"/>
    <property type="match status" value="1"/>
</dbReference>
<evidence type="ECO:0000256" key="1">
    <source>
        <dbReference type="ARBA" id="ARBA00008987"/>
    </source>
</evidence>
<keyword evidence="2" id="KW-0813">Transport</keyword>
<dbReference type="PANTHER" id="PTHR45663:SF11">
    <property type="entry name" value="GEO12009P1"/>
    <property type="match status" value="1"/>
</dbReference>
<dbReference type="CDD" id="cd02947">
    <property type="entry name" value="TRX_family"/>
    <property type="match status" value="1"/>
</dbReference>